<dbReference type="OrthoDB" id="9808398at2"/>
<evidence type="ECO:0000259" key="2">
    <source>
        <dbReference type="Pfam" id="PF12697"/>
    </source>
</evidence>
<dbReference type="SUPFAM" id="SSF53474">
    <property type="entry name" value="alpha/beta-Hydrolases"/>
    <property type="match status" value="1"/>
</dbReference>
<dbReference type="Pfam" id="PF12697">
    <property type="entry name" value="Abhydrolase_6"/>
    <property type="match status" value="1"/>
</dbReference>
<keyword evidence="1" id="KW-0472">Membrane</keyword>
<proteinExistence type="predicted"/>
<dbReference type="AlphaFoldDB" id="E8N680"/>
<feature type="domain" description="AB hydrolase-1" evidence="2">
    <location>
        <begin position="74"/>
        <end position="294"/>
    </location>
</feature>
<dbReference type="Gene3D" id="3.40.50.1820">
    <property type="entry name" value="alpha/beta hydrolase"/>
    <property type="match status" value="1"/>
</dbReference>
<feature type="transmembrane region" description="Helical" evidence="1">
    <location>
        <begin position="12"/>
        <end position="31"/>
    </location>
</feature>
<dbReference type="HOGENOM" id="CLU_020336_13_4_0"/>
<gene>
    <name evidence="3" type="ordered locus">ANT_19180</name>
</gene>
<dbReference type="eggNOG" id="COG0596">
    <property type="taxonomic scope" value="Bacteria"/>
</dbReference>
<organism evidence="3 4">
    <name type="scientific">Anaerolinea thermophila (strain DSM 14523 / JCM 11388 / NBRC 100420 / UNI-1)</name>
    <dbReference type="NCBI Taxonomy" id="926569"/>
    <lineage>
        <taxon>Bacteria</taxon>
        <taxon>Bacillati</taxon>
        <taxon>Chloroflexota</taxon>
        <taxon>Anaerolineae</taxon>
        <taxon>Anaerolineales</taxon>
        <taxon>Anaerolineaceae</taxon>
        <taxon>Anaerolinea</taxon>
    </lineage>
</organism>
<dbReference type="PANTHER" id="PTHR46438:SF2">
    <property type="entry name" value="ALPHA_BETA-HYDROLASES SUPERFAMILY PROTEIN"/>
    <property type="match status" value="1"/>
</dbReference>
<accession>E8N680</accession>
<dbReference type="KEGG" id="atm:ANT_19180"/>
<keyword evidence="1" id="KW-1133">Transmembrane helix</keyword>
<dbReference type="InterPro" id="IPR000073">
    <property type="entry name" value="AB_hydrolase_1"/>
</dbReference>
<evidence type="ECO:0000256" key="1">
    <source>
        <dbReference type="SAM" id="Phobius"/>
    </source>
</evidence>
<dbReference type="Proteomes" id="UP000008922">
    <property type="component" value="Chromosome"/>
</dbReference>
<evidence type="ECO:0000313" key="3">
    <source>
        <dbReference type="EMBL" id="BAJ63944.1"/>
    </source>
</evidence>
<dbReference type="InParanoid" id="E8N680"/>
<dbReference type="EMBL" id="AP012029">
    <property type="protein sequence ID" value="BAJ63944.1"/>
    <property type="molecule type" value="Genomic_DNA"/>
</dbReference>
<dbReference type="PANTHER" id="PTHR46438">
    <property type="entry name" value="ALPHA/BETA-HYDROLASES SUPERFAMILY PROTEIN"/>
    <property type="match status" value="1"/>
</dbReference>
<dbReference type="STRING" id="926569.ANT_19180"/>
<keyword evidence="4" id="KW-1185">Reference proteome</keyword>
<dbReference type="InterPro" id="IPR029058">
    <property type="entry name" value="AB_hydrolase_fold"/>
</dbReference>
<keyword evidence="1" id="KW-0812">Transmembrane</keyword>
<sequence length="334" mass="37442">MVLRNQKPRDAGKGLSFAGWAAIAAGGWILYSHFGINHRVPLPEAIPANRESFFTKLAGRVNYYFDLSGTGRPVVLIHSINAAASAYEVSPLFLYFRGQRPVYAIDLPGFGFSERSDRIYTPQLYEDTIVDFLSSQVKQPVDVIALSLSGEFVSRAALSYPEWFNSLTLISPTGLGKNLLPGMDFAFGGFPIGHFAHALLTLPLWARPLFDLLATRTSIEFFLKKSFVGHVPSGFIEYAYASAHQPGAEHAPLYFITGKLFTPQVRTQVYERLKTPVLVLYDRDLYTSFERLPDVLLKNPFWQAVRMVPSKGLPHFERLADTVEVIEGFWRGTK</sequence>
<evidence type="ECO:0000313" key="4">
    <source>
        <dbReference type="Proteomes" id="UP000008922"/>
    </source>
</evidence>
<protein>
    <recommendedName>
        <fullName evidence="2">AB hydrolase-1 domain-containing protein</fullName>
    </recommendedName>
</protein>
<name>E8N680_ANATU</name>
<reference evidence="3 4" key="1">
    <citation type="submission" date="2010-12" db="EMBL/GenBank/DDBJ databases">
        <title>Whole genome sequence of Anaerolinea thermophila UNI-1.</title>
        <authorList>
            <person name="Narita-Yamada S."/>
            <person name="Kishi E."/>
            <person name="Watanabe Y."/>
            <person name="Takasaki K."/>
            <person name="Ankai A."/>
            <person name="Oguchi A."/>
            <person name="Fukui S."/>
            <person name="Takahashi M."/>
            <person name="Yashiro I."/>
            <person name="Hosoyama A."/>
            <person name="Sekiguchi Y."/>
            <person name="Hanada S."/>
            <person name="Fujita N."/>
        </authorList>
    </citation>
    <scope>NUCLEOTIDE SEQUENCE [LARGE SCALE GENOMIC DNA]</scope>
    <source>
        <strain evidence="4">DSM 14523 / JCM 11388 / NBRC 100420 / UNI-1</strain>
    </source>
</reference>